<evidence type="ECO:0000256" key="4">
    <source>
        <dbReference type="ARBA" id="ARBA00022679"/>
    </source>
</evidence>
<dbReference type="InterPro" id="IPR005854">
    <property type="entry name" value="PurF"/>
</dbReference>
<dbReference type="PROSITE" id="PS51278">
    <property type="entry name" value="GATASE_TYPE_2"/>
    <property type="match status" value="1"/>
</dbReference>
<feature type="binding site" evidence="7">
    <location>
        <position position="365"/>
    </location>
    <ligand>
        <name>Mg(2+)</name>
        <dbReference type="ChEBI" id="CHEBI:18420"/>
    </ligand>
</feature>
<dbReference type="InterPro" id="IPR000836">
    <property type="entry name" value="PRTase_dom"/>
</dbReference>
<feature type="binding site" evidence="7">
    <location>
        <position position="366"/>
    </location>
    <ligand>
        <name>Mg(2+)</name>
        <dbReference type="ChEBI" id="CHEBI:18420"/>
    </ligand>
</feature>
<dbReference type="HAMAP" id="MF_01931">
    <property type="entry name" value="PurF"/>
    <property type="match status" value="1"/>
</dbReference>
<evidence type="ECO:0000256" key="8">
    <source>
        <dbReference type="PIRNR" id="PIRNR000485"/>
    </source>
</evidence>
<keyword evidence="11" id="KW-1185">Reference proteome</keyword>
<dbReference type="CDD" id="cd06223">
    <property type="entry name" value="PRTases_typeI"/>
    <property type="match status" value="1"/>
</dbReference>
<organism evidence="10 11">
    <name type="scientific">Hyphobacterium vulgare</name>
    <dbReference type="NCBI Taxonomy" id="1736751"/>
    <lineage>
        <taxon>Bacteria</taxon>
        <taxon>Pseudomonadati</taxon>
        <taxon>Pseudomonadota</taxon>
        <taxon>Alphaproteobacteria</taxon>
        <taxon>Maricaulales</taxon>
        <taxon>Maricaulaceae</taxon>
        <taxon>Hyphobacterium</taxon>
    </lineage>
</organism>
<reference evidence="11" key="1">
    <citation type="journal article" date="2019" name="Int. J. Syst. Evol. Microbiol.">
        <title>The Global Catalogue of Microorganisms (GCM) 10K type strain sequencing project: providing services to taxonomists for standard genome sequencing and annotation.</title>
        <authorList>
            <consortium name="The Broad Institute Genomics Platform"/>
            <consortium name="The Broad Institute Genome Sequencing Center for Infectious Disease"/>
            <person name="Wu L."/>
            <person name="Ma J."/>
        </authorList>
    </citation>
    <scope>NUCLEOTIDE SEQUENCE [LARGE SCALE GENOMIC DNA]</scope>
    <source>
        <strain evidence="11">KCTC 52487</strain>
    </source>
</reference>
<dbReference type="PIRSF" id="PIRSF000485">
    <property type="entry name" value="Amd_phspho_trans"/>
    <property type="match status" value="1"/>
</dbReference>
<keyword evidence="6 7" id="KW-0315">Glutamine amidotransferase</keyword>
<dbReference type="EMBL" id="JBHRSV010000028">
    <property type="protein sequence ID" value="MFC2927316.1"/>
    <property type="molecule type" value="Genomic_DNA"/>
</dbReference>
<comment type="caution">
    <text evidence="7">Lacks conserved residue(s) required for the propagation of feature annotation.</text>
</comment>
<comment type="similarity">
    <text evidence="2 7 8">In the C-terminal section; belongs to the purine/pyrimidine phosphoribosyltransferase family.</text>
</comment>
<dbReference type="CDD" id="cd00715">
    <property type="entry name" value="GPATase_N"/>
    <property type="match status" value="1"/>
</dbReference>
<dbReference type="InterPro" id="IPR029057">
    <property type="entry name" value="PRTase-like"/>
</dbReference>
<dbReference type="InterPro" id="IPR017932">
    <property type="entry name" value="GATase_2_dom"/>
</dbReference>
<keyword evidence="3 7" id="KW-0328">Glycosyltransferase</keyword>
<dbReference type="Gene3D" id="3.60.20.10">
    <property type="entry name" value="Glutamine Phosphoribosylpyrophosphate, subunit 1, domain 1"/>
    <property type="match status" value="1"/>
</dbReference>
<proteinExistence type="inferred from homology"/>
<evidence type="ECO:0000259" key="9">
    <source>
        <dbReference type="PROSITE" id="PS51278"/>
    </source>
</evidence>
<dbReference type="Pfam" id="PF13522">
    <property type="entry name" value="GATase_6"/>
    <property type="match status" value="1"/>
</dbReference>
<sequence>MTPRFPTVTYDEAEDKLREECGVVGVSGVPEASLVAALGLHALQHRGQESCGIVSHDGARFYTERQLGLVGENFAGPDTAQRLAGDAAIGHVRYSTQGATVLRNVQPLYADVRGGGIAVAHNGNLTNARTLREELVAGGSIFQSTSDTEVILQLAARSPRAKSANRFLDALKQIEGAFALVALVNNRVIGARDPYGIRPLVLGRLDGGYILASETCALDIVGAKFEREIEPGEVVIISEDGMESRRFAPARAARPCAFEYIYFARPDSVIGGISVYQARKAMGRRLFQDAPADIDVVVPVPDSGVPSALGYAEAARKPFEMGIIRGHFAGRTFIQPTQAKRDLGVRRKHSANGAVLRGKRVLLVDDSIVRGTTSRKIVQMVREAGAREVHFRSACPPIINPDFYGIDMPQRSELMAAHMETGEMTRALGADSLGFLSVEGMYEAILGEARNARQPQLADHYFTGDYPTRLIDNERAVSDKDRQLSFLVDA</sequence>
<accession>A0ABV7A0K6</accession>
<feature type="binding site" evidence="7">
    <location>
        <position position="303"/>
    </location>
    <ligand>
        <name>Mg(2+)</name>
        <dbReference type="ChEBI" id="CHEBI:18420"/>
    </ligand>
</feature>
<dbReference type="PANTHER" id="PTHR11907">
    <property type="entry name" value="AMIDOPHOSPHORIBOSYLTRANSFERASE"/>
    <property type="match status" value="1"/>
</dbReference>
<dbReference type="InterPro" id="IPR035584">
    <property type="entry name" value="PurF_N"/>
</dbReference>
<evidence type="ECO:0000313" key="11">
    <source>
        <dbReference type="Proteomes" id="UP001595379"/>
    </source>
</evidence>
<dbReference type="EC" id="2.4.2.14" evidence="7"/>
<dbReference type="InterPro" id="IPR029055">
    <property type="entry name" value="Ntn_hydrolases_N"/>
</dbReference>
<protein>
    <recommendedName>
        <fullName evidence="7">Amidophosphoribosyltransferase</fullName>
        <shortName evidence="7">ATase</shortName>
        <ecNumber evidence="7">2.4.2.14</ecNumber>
    </recommendedName>
    <alternativeName>
        <fullName evidence="7">Glutamine phosphoribosylpyrophosphate amidotransferase</fullName>
        <shortName evidence="7">GPATase</shortName>
    </alternativeName>
</protein>
<evidence type="ECO:0000256" key="6">
    <source>
        <dbReference type="ARBA" id="ARBA00022962"/>
    </source>
</evidence>
<feature type="domain" description="Glutamine amidotransferase type-2" evidence="9">
    <location>
        <begin position="21"/>
        <end position="240"/>
    </location>
</feature>
<feature type="active site" description="Nucleophile" evidence="7">
    <location>
        <position position="21"/>
    </location>
</feature>
<dbReference type="SUPFAM" id="SSF56235">
    <property type="entry name" value="N-terminal nucleophile aminohydrolases (Ntn hydrolases)"/>
    <property type="match status" value="1"/>
</dbReference>
<evidence type="ECO:0000313" key="10">
    <source>
        <dbReference type="EMBL" id="MFC2927316.1"/>
    </source>
</evidence>
<dbReference type="GO" id="GO:0004044">
    <property type="term" value="F:amidophosphoribosyltransferase activity"/>
    <property type="evidence" value="ECO:0007669"/>
    <property type="project" value="UniProtKB-EC"/>
</dbReference>
<evidence type="ECO:0000256" key="2">
    <source>
        <dbReference type="ARBA" id="ARBA00010138"/>
    </source>
</evidence>
<dbReference type="Gene3D" id="3.40.50.2020">
    <property type="match status" value="1"/>
</dbReference>
<dbReference type="Pfam" id="PF00156">
    <property type="entry name" value="Pribosyltran"/>
    <property type="match status" value="1"/>
</dbReference>
<dbReference type="Proteomes" id="UP001595379">
    <property type="component" value="Unassembled WGS sequence"/>
</dbReference>
<gene>
    <name evidence="7 10" type="primary">purF</name>
    <name evidence="10" type="ORF">ACFOOR_14505</name>
</gene>
<comment type="function">
    <text evidence="7">Catalyzes the formation of phosphoribosylamine from phosphoribosylpyrophosphate (PRPP) and glutamine.</text>
</comment>
<dbReference type="SUPFAM" id="SSF53271">
    <property type="entry name" value="PRTase-like"/>
    <property type="match status" value="1"/>
</dbReference>
<keyword evidence="7" id="KW-0460">Magnesium</keyword>
<keyword evidence="7" id="KW-0479">Metal-binding</keyword>
<evidence type="ECO:0000256" key="7">
    <source>
        <dbReference type="HAMAP-Rule" id="MF_01931"/>
    </source>
</evidence>
<comment type="pathway">
    <text evidence="1 7 8">Purine metabolism; IMP biosynthesis via de novo pathway; N(1)-(5-phospho-D-ribosyl)glycinamide from 5-phospho-alpha-D-ribose 1-diphosphate: step 1/2.</text>
</comment>
<evidence type="ECO:0000256" key="5">
    <source>
        <dbReference type="ARBA" id="ARBA00022755"/>
    </source>
</evidence>
<comment type="catalytic activity">
    <reaction evidence="7 8">
        <text>5-phospho-beta-D-ribosylamine + L-glutamate + diphosphate = 5-phospho-alpha-D-ribose 1-diphosphate + L-glutamine + H2O</text>
        <dbReference type="Rhea" id="RHEA:14905"/>
        <dbReference type="ChEBI" id="CHEBI:15377"/>
        <dbReference type="ChEBI" id="CHEBI:29985"/>
        <dbReference type="ChEBI" id="CHEBI:33019"/>
        <dbReference type="ChEBI" id="CHEBI:58017"/>
        <dbReference type="ChEBI" id="CHEBI:58359"/>
        <dbReference type="ChEBI" id="CHEBI:58681"/>
        <dbReference type="EC" id="2.4.2.14"/>
    </reaction>
</comment>
<evidence type="ECO:0000256" key="3">
    <source>
        <dbReference type="ARBA" id="ARBA00022676"/>
    </source>
</evidence>
<comment type="cofactor">
    <cofactor evidence="7">
        <name>Mg(2+)</name>
        <dbReference type="ChEBI" id="CHEBI:18420"/>
    </cofactor>
    <text evidence="7">Binds 1 Mg(2+) ion per subunit.</text>
</comment>
<dbReference type="NCBIfam" id="TIGR01134">
    <property type="entry name" value="purF"/>
    <property type="match status" value="1"/>
</dbReference>
<keyword evidence="5 7" id="KW-0658">Purine biosynthesis</keyword>
<comment type="caution">
    <text evidence="10">The sequence shown here is derived from an EMBL/GenBank/DDBJ whole genome shotgun (WGS) entry which is preliminary data.</text>
</comment>
<keyword evidence="4 7" id="KW-0808">Transferase</keyword>
<name>A0ABV7A0K6_9PROT</name>
<dbReference type="RefSeq" id="WP_343163302.1">
    <property type="nucleotide sequence ID" value="NZ_JBHRSV010000028.1"/>
</dbReference>
<evidence type="ECO:0000256" key="1">
    <source>
        <dbReference type="ARBA" id="ARBA00005209"/>
    </source>
</evidence>